<protein>
    <submittedName>
        <fullName evidence="1">YceD family protein</fullName>
    </submittedName>
</protein>
<comment type="caution">
    <text evidence="1">The sequence shown here is derived from an EMBL/GenBank/DDBJ whole genome shotgun (WGS) entry which is preliminary data.</text>
</comment>
<proteinExistence type="predicted"/>
<dbReference type="PANTHER" id="PTHR34374">
    <property type="entry name" value="LARGE RIBOSOMAL RNA SUBUNIT ACCUMULATION PROTEIN YCED HOMOLOG 1, CHLOROPLASTIC"/>
    <property type="match status" value="1"/>
</dbReference>
<organism evidence="1 2">
    <name type="scientific">Nesterenkonia aerolata</name>
    <dbReference type="NCBI Taxonomy" id="3074079"/>
    <lineage>
        <taxon>Bacteria</taxon>
        <taxon>Bacillati</taxon>
        <taxon>Actinomycetota</taxon>
        <taxon>Actinomycetes</taxon>
        <taxon>Micrococcales</taxon>
        <taxon>Micrococcaceae</taxon>
        <taxon>Nesterenkonia</taxon>
    </lineage>
</organism>
<dbReference type="InterPro" id="IPR003772">
    <property type="entry name" value="YceD"/>
</dbReference>
<reference evidence="1 2" key="1">
    <citation type="submission" date="2023-09" db="EMBL/GenBank/DDBJ databases">
        <title>Description of three actinobacteria isolated from air of manufacturing shop in a pharmaceutical factory.</title>
        <authorList>
            <person name="Zhang D.-F."/>
        </authorList>
    </citation>
    <scope>NUCLEOTIDE SEQUENCE [LARGE SCALE GENOMIC DNA]</scope>
    <source>
        <strain evidence="1 2">LY-0111</strain>
    </source>
</reference>
<accession>A0ABU2DPV5</accession>
<evidence type="ECO:0000313" key="2">
    <source>
        <dbReference type="Proteomes" id="UP001251870"/>
    </source>
</evidence>
<name>A0ABU2DPV5_9MICC</name>
<dbReference type="Proteomes" id="UP001251870">
    <property type="component" value="Unassembled WGS sequence"/>
</dbReference>
<dbReference type="RefSeq" id="WP_310547535.1">
    <property type="nucleotide sequence ID" value="NZ_JAVKGR010000002.1"/>
</dbReference>
<evidence type="ECO:0000313" key="1">
    <source>
        <dbReference type="EMBL" id="MDR8018543.1"/>
    </source>
</evidence>
<keyword evidence="2" id="KW-1185">Reference proteome</keyword>
<sequence>MTAQQGGELSVEVKELRGHPGAQETFARTVPVPTEFSTVLIGLPEGEDLELDLRLESVHEGVLVTGTAAARAAGQCARCLDELSYPLTVDVMQLFTYPERAEPGADEEDERFVSEDLAIELEPMLRDLMVSALPFQPVCREDCPGLCSQCGFRLEDDPQHAHEQIDPRWAALAGLAEDLEGSEDEDGPRG</sequence>
<gene>
    <name evidence="1" type="ORF">RIL96_03060</name>
</gene>
<dbReference type="EMBL" id="JAVKGR010000002">
    <property type="protein sequence ID" value="MDR8018543.1"/>
    <property type="molecule type" value="Genomic_DNA"/>
</dbReference>
<dbReference type="PANTHER" id="PTHR34374:SF1">
    <property type="entry name" value="LARGE RIBOSOMAL RNA SUBUNIT ACCUMULATION PROTEIN YCED HOMOLOG 1, CHLOROPLASTIC"/>
    <property type="match status" value="1"/>
</dbReference>
<dbReference type="Pfam" id="PF02620">
    <property type="entry name" value="YceD"/>
    <property type="match status" value="1"/>
</dbReference>